<evidence type="ECO:0008006" key="3">
    <source>
        <dbReference type="Google" id="ProtNLM"/>
    </source>
</evidence>
<accession>A0A2M9ZYN4</accession>
<organism evidence="1 2">
    <name type="scientific">Leptospira neocaledonica</name>
    <dbReference type="NCBI Taxonomy" id="2023192"/>
    <lineage>
        <taxon>Bacteria</taxon>
        <taxon>Pseudomonadati</taxon>
        <taxon>Spirochaetota</taxon>
        <taxon>Spirochaetia</taxon>
        <taxon>Leptospirales</taxon>
        <taxon>Leptospiraceae</taxon>
        <taxon>Leptospira</taxon>
    </lineage>
</organism>
<gene>
    <name evidence="1" type="ORF">CH365_10265</name>
</gene>
<reference evidence="1 2" key="1">
    <citation type="submission" date="2017-07" db="EMBL/GenBank/DDBJ databases">
        <title>Leptospira spp. isolated from tropical soils.</title>
        <authorList>
            <person name="Thibeaux R."/>
            <person name="Iraola G."/>
            <person name="Ferres I."/>
            <person name="Bierque E."/>
            <person name="Girault D."/>
            <person name="Soupe-Gilbert M.-E."/>
            <person name="Picardeau M."/>
            <person name="Goarant C."/>
        </authorList>
    </citation>
    <scope>NUCLEOTIDE SEQUENCE [LARGE SCALE GENOMIC DNA]</scope>
    <source>
        <strain evidence="1 2">ES4-C-A1</strain>
    </source>
</reference>
<protein>
    <recommendedName>
        <fullName evidence="3">Lipoprotein</fullName>
    </recommendedName>
</protein>
<dbReference type="AlphaFoldDB" id="A0A2M9ZYN4"/>
<dbReference type="EMBL" id="NPEA01000005">
    <property type="protein sequence ID" value="PJZ77128.1"/>
    <property type="molecule type" value="Genomic_DNA"/>
</dbReference>
<comment type="caution">
    <text evidence="1">The sequence shown here is derived from an EMBL/GenBank/DDBJ whole genome shotgun (WGS) entry which is preliminary data.</text>
</comment>
<evidence type="ECO:0000313" key="1">
    <source>
        <dbReference type="EMBL" id="PJZ77128.1"/>
    </source>
</evidence>
<proteinExistence type="predicted"/>
<name>A0A2M9ZYN4_9LEPT</name>
<keyword evidence="2" id="KW-1185">Reference proteome</keyword>
<sequence>MNLTRFLLFSLISLSVVCSCAGSIPGRGIYYWQRTINNFQNTYIKFEFSNLRNEKRSKGGDIEIYSFFAFFDDVSPFFLTPGSIHPESDYWEGYYSGIESLPFDLKRNIRFVFVEGCEYRMPTTSGRVKYLFSFNTSGYAGKLRTEIDLPPNHSIRLSFKEKGIPYPDATTIGERLANDRSRYDWYEIISTIEPTPNLDPIKPCEIKKG</sequence>
<dbReference type="PROSITE" id="PS51257">
    <property type="entry name" value="PROKAR_LIPOPROTEIN"/>
    <property type="match status" value="1"/>
</dbReference>
<dbReference type="Proteomes" id="UP000231843">
    <property type="component" value="Unassembled WGS sequence"/>
</dbReference>
<evidence type="ECO:0000313" key="2">
    <source>
        <dbReference type="Proteomes" id="UP000231843"/>
    </source>
</evidence>